<dbReference type="InterPro" id="IPR000477">
    <property type="entry name" value="RT_dom"/>
</dbReference>
<protein>
    <recommendedName>
        <fullName evidence="1">Reverse transcriptase domain-containing protein</fullName>
    </recommendedName>
</protein>
<evidence type="ECO:0000259" key="1">
    <source>
        <dbReference type="Pfam" id="PF00078"/>
    </source>
</evidence>
<dbReference type="Pfam" id="PF00078">
    <property type="entry name" value="RVT_1"/>
    <property type="match status" value="1"/>
</dbReference>
<accession>A0ABC9Y9H0</accession>
<keyword evidence="3" id="KW-1185">Reference proteome</keyword>
<proteinExistence type="predicted"/>
<evidence type="ECO:0000313" key="3">
    <source>
        <dbReference type="Proteomes" id="UP001623348"/>
    </source>
</evidence>
<feature type="domain" description="Reverse transcriptase" evidence="1">
    <location>
        <begin position="3"/>
        <end position="110"/>
    </location>
</feature>
<dbReference type="Proteomes" id="UP001623348">
    <property type="component" value="Unassembled WGS sequence"/>
</dbReference>
<evidence type="ECO:0000313" key="2">
    <source>
        <dbReference type="EMBL" id="GAB0205935.1"/>
    </source>
</evidence>
<dbReference type="AlphaFoldDB" id="A0ABC9Y9H0"/>
<reference evidence="2 3" key="1">
    <citation type="submission" date="2024-06" db="EMBL/GenBank/DDBJ databases">
        <title>The draft genome of Grus japonensis, version 3.</title>
        <authorList>
            <person name="Nabeshima K."/>
            <person name="Suzuki S."/>
            <person name="Onuma M."/>
        </authorList>
    </citation>
    <scope>NUCLEOTIDE SEQUENCE [LARGE SCALE GENOMIC DNA]</scope>
    <source>
        <strain evidence="2 3">451A</strain>
    </source>
</reference>
<dbReference type="PANTHER" id="PTHR33332">
    <property type="entry name" value="REVERSE TRANSCRIPTASE DOMAIN-CONTAINING PROTEIN"/>
    <property type="match status" value="1"/>
</dbReference>
<name>A0ABC9Y9H0_GRUJA</name>
<dbReference type="EMBL" id="BAAFJT010000040">
    <property type="protein sequence ID" value="GAB0205935.1"/>
    <property type="molecule type" value="Genomic_DNA"/>
</dbReference>
<gene>
    <name evidence="2" type="ORF">GRJ2_003059100</name>
</gene>
<comment type="caution">
    <text evidence="2">The sequence shown here is derived from an EMBL/GenBank/DDBJ whole genome shotgun (WGS) entry which is preliminary data.</text>
</comment>
<organism evidence="2 3">
    <name type="scientific">Grus japonensis</name>
    <name type="common">Japanese crane</name>
    <name type="synonym">Red-crowned crane</name>
    <dbReference type="NCBI Taxonomy" id="30415"/>
    <lineage>
        <taxon>Eukaryota</taxon>
        <taxon>Metazoa</taxon>
        <taxon>Chordata</taxon>
        <taxon>Craniata</taxon>
        <taxon>Vertebrata</taxon>
        <taxon>Euteleostomi</taxon>
        <taxon>Archelosauria</taxon>
        <taxon>Archosauria</taxon>
        <taxon>Dinosauria</taxon>
        <taxon>Saurischia</taxon>
        <taxon>Theropoda</taxon>
        <taxon>Coelurosauria</taxon>
        <taxon>Aves</taxon>
        <taxon>Neognathae</taxon>
        <taxon>Neoaves</taxon>
        <taxon>Gruiformes</taxon>
        <taxon>Gruidae</taxon>
        <taxon>Grus</taxon>
    </lineage>
</organism>
<sequence length="141" mass="15831">MRNWLGGHIQRVMVKGSMSRWRSVTSGVPQGSILGPVLFNIFIIDIDGEIKCTLSKFANGSKLSGVADTPKERNAVQRNLDKIEQWAHVNLMSFNKAKCKVLHMGWSNPQYQHRLGDEEIESSPEEKGLGVLVDEKLGINW</sequence>